<dbReference type="HOGENOM" id="CLU_1414043_0_0_10"/>
<dbReference type="PATRIC" id="fig|242619.8.peg.1748"/>
<dbReference type="EnsemblBacteria" id="AAQ66878">
    <property type="protein sequence ID" value="AAQ66878"/>
    <property type="gene ID" value="PG_1894"/>
</dbReference>
<keyword evidence="2" id="KW-1185">Reference proteome</keyword>
<dbReference type="RefSeq" id="WP_010956437.1">
    <property type="nucleotide sequence ID" value="NC_002950.2"/>
</dbReference>
<protein>
    <submittedName>
        <fullName evidence="1">Uncharacterized protein</fullName>
    </submittedName>
</protein>
<gene>
    <name evidence="1" type="ordered locus">PG_1894</name>
</gene>
<dbReference type="KEGG" id="pgi:PG_1894"/>
<dbReference type="AlphaFoldDB" id="Q7MTQ2"/>
<dbReference type="EMBL" id="AE015924">
    <property type="protein sequence ID" value="AAQ66878.1"/>
    <property type="molecule type" value="Genomic_DNA"/>
</dbReference>
<name>Q7MTQ2_PORGI</name>
<dbReference type="BioCyc" id="PGIN242619:G1G02-1764-MONOMER"/>
<sequence>MKRLFFTLLFAVSTLSSLYGKSGISVARFHSQIGTKQTTVMQAIPDTMITVDYTKVKYCLRVNSQTKPPVCVITQTSKGINIKVRTVDAVDDENLNGRIIENFYPNDTLGPESEEKLKRLGVLLSKASEDFDLRQTNEISIDLTVFKDLAVSITEKHCNLYGETISYGEKMTLKKGDLMTKPFFKGLYKVKE</sequence>
<proteinExistence type="predicted"/>
<organism evidence="1 2">
    <name type="scientific">Porphyromonas gingivalis (strain ATCC BAA-308 / W83)</name>
    <dbReference type="NCBI Taxonomy" id="242619"/>
    <lineage>
        <taxon>Bacteria</taxon>
        <taxon>Pseudomonadati</taxon>
        <taxon>Bacteroidota</taxon>
        <taxon>Bacteroidia</taxon>
        <taxon>Bacteroidales</taxon>
        <taxon>Porphyromonadaceae</taxon>
        <taxon>Porphyromonas</taxon>
    </lineage>
</organism>
<evidence type="ECO:0000313" key="2">
    <source>
        <dbReference type="Proteomes" id="UP000000588"/>
    </source>
</evidence>
<reference evidence="1 2" key="1">
    <citation type="journal article" date="2003" name="J. Bacteriol.">
        <title>Complete genome sequence of the oral pathogenic bacterium Porphyromonas gingivalis strain W83.</title>
        <authorList>
            <person name="Nelson K."/>
            <person name="Fleishmann R."/>
            <person name="DeBoy R."/>
            <person name="Paulsen I."/>
            <person name="Fouts D."/>
            <person name="Eisen J."/>
            <person name="Daugherty S."/>
            <person name="Dodson R."/>
            <person name="Durkin A."/>
            <person name="Gwinn M."/>
            <person name="Haft D."/>
            <person name="Kolonay J."/>
            <person name="Nelson W."/>
            <person name="White O."/>
            <person name="Mason T."/>
            <person name="Tallon L."/>
            <person name="Gray J."/>
            <person name="Granger D."/>
            <person name="Tettelin H."/>
            <person name="Dong H."/>
            <person name="Galvin J."/>
            <person name="Duncan M."/>
            <person name="Dewhirst F."/>
            <person name="Fraser C."/>
        </authorList>
    </citation>
    <scope>NUCLEOTIDE SEQUENCE [LARGE SCALE GENOMIC DNA]</scope>
    <source>
        <strain evidence="2">ATCC BAA-308 / W83</strain>
    </source>
</reference>
<accession>Q7MTQ2</accession>
<dbReference type="Proteomes" id="UP000000588">
    <property type="component" value="Chromosome"/>
</dbReference>
<evidence type="ECO:0000313" key="1">
    <source>
        <dbReference type="EMBL" id="AAQ66878.1"/>
    </source>
</evidence>